<sequence length="106" mass="11882">MILFPSLSTLLFLLKQQTFQRWILVSAAISLSPPPNTLARASLPVDSIEPFLFPLYTLDELHLLLSTSGNLHQRGAVHYLFANPQFYRSPQIRKSSTIVAAKCCPL</sequence>
<keyword evidence="3" id="KW-1185">Reference proteome</keyword>
<proteinExistence type="predicted"/>
<evidence type="ECO:0000313" key="2">
    <source>
        <dbReference type="EMBL" id="KAJ0977706.1"/>
    </source>
</evidence>
<comment type="caution">
    <text evidence="2">The sequence shown here is derived from an EMBL/GenBank/DDBJ whole genome shotgun (WGS) entry which is preliminary data.</text>
</comment>
<dbReference type="AlphaFoldDB" id="A0A9D5CQ74"/>
<name>A0A9D5CQ74_9LILI</name>
<organism evidence="2 3">
    <name type="scientific">Dioscorea zingiberensis</name>
    <dbReference type="NCBI Taxonomy" id="325984"/>
    <lineage>
        <taxon>Eukaryota</taxon>
        <taxon>Viridiplantae</taxon>
        <taxon>Streptophyta</taxon>
        <taxon>Embryophyta</taxon>
        <taxon>Tracheophyta</taxon>
        <taxon>Spermatophyta</taxon>
        <taxon>Magnoliopsida</taxon>
        <taxon>Liliopsida</taxon>
        <taxon>Dioscoreales</taxon>
        <taxon>Dioscoreaceae</taxon>
        <taxon>Dioscorea</taxon>
    </lineage>
</organism>
<feature type="signal peptide" evidence="1">
    <location>
        <begin position="1"/>
        <end position="20"/>
    </location>
</feature>
<accession>A0A9D5CQ74</accession>
<keyword evidence="1" id="KW-0732">Signal</keyword>
<dbReference type="Proteomes" id="UP001085076">
    <property type="component" value="Miscellaneous, Linkage group lg03"/>
</dbReference>
<gene>
    <name evidence="2" type="ORF">J5N97_013180</name>
</gene>
<evidence type="ECO:0000313" key="3">
    <source>
        <dbReference type="Proteomes" id="UP001085076"/>
    </source>
</evidence>
<reference evidence="2" key="2">
    <citation type="journal article" date="2022" name="Hortic Res">
        <title>The genome of Dioscorea zingiberensis sheds light on the biosynthesis, origin and evolution of the medicinally important diosgenin saponins.</title>
        <authorList>
            <person name="Li Y."/>
            <person name="Tan C."/>
            <person name="Li Z."/>
            <person name="Guo J."/>
            <person name="Li S."/>
            <person name="Chen X."/>
            <person name="Wang C."/>
            <person name="Dai X."/>
            <person name="Yang H."/>
            <person name="Song W."/>
            <person name="Hou L."/>
            <person name="Xu J."/>
            <person name="Tong Z."/>
            <person name="Xu A."/>
            <person name="Yuan X."/>
            <person name="Wang W."/>
            <person name="Yang Q."/>
            <person name="Chen L."/>
            <person name="Sun Z."/>
            <person name="Wang K."/>
            <person name="Pan B."/>
            <person name="Chen J."/>
            <person name="Bao Y."/>
            <person name="Liu F."/>
            <person name="Qi X."/>
            <person name="Gang D.R."/>
            <person name="Wen J."/>
            <person name="Li J."/>
        </authorList>
    </citation>
    <scope>NUCLEOTIDE SEQUENCE</scope>
    <source>
        <strain evidence="2">Dzin_1.0</strain>
    </source>
</reference>
<feature type="chain" id="PRO_5039489428" evidence="1">
    <location>
        <begin position="21"/>
        <end position="106"/>
    </location>
</feature>
<reference evidence="2" key="1">
    <citation type="submission" date="2021-03" db="EMBL/GenBank/DDBJ databases">
        <authorList>
            <person name="Li Z."/>
            <person name="Yang C."/>
        </authorList>
    </citation>
    <scope>NUCLEOTIDE SEQUENCE</scope>
    <source>
        <strain evidence="2">Dzin_1.0</strain>
        <tissue evidence="2">Leaf</tissue>
    </source>
</reference>
<dbReference type="EMBL" id="JAGGNH010000003">
    <property type="protein sequence ID" value="KAJ0977706.1"/>
    <property type="molecule type" value="Genomic_DNA"/>
</dbReference>
<protein>
    <submittedName>
        <fullName evidence="2">Uncharacterized protein</fullName>
    </submittedName>
</protein>
<evidence type="ECO:0000256" key="1">
    <source>
        <dbReference type="SAM" id="SignalP"/>
    </source>
</evidence>